<feature type="transmembrane region" description="Helical" evidence="19">
    <location>
        <begin position="185"/>
        <end position="205"/>
    </location>
</feature>
<feature type="transmembrane region" description="Helical" evidence="19">
    <location>
        <begin position="42"/>
        <end position="62"/>
    </location>
</feature>
<evidence type="ECO:0000256" key="12">
    <source>
        <dbReference type="ARBA" id="ARBA00022989"/>
    </source>
</evidence>
<dbReference type="GO" id="GO:0051073">
    <property type="term" value="F:adenosylcobinamide-GDP ribazoletransferase activity"/>
    <property type="evidence" value="ECO:0007669"/>
    <property type="project" value="UniProtKB-UniRule"/>
</dbReference>
<evidence type="ECO:0000256" key="5">
    <source>
        <dbReference type="ARBA" id="ARBA00013200"/>
    </source>
</evidence>
<proteinExistence type="inferred from homology"/>
<keyword evidence="7 19" id="KW-1003">Cell membrane</keyword>
<dbReference type="PANTHER" id="PTHR34148">
    <property type="entry name" value="ADENOSYLCOBINAMIDE-GDP RIBAZOLETRANSFERASE"/>
    <property type="match status" value="1"/>
</dbReference>
<dbReference type="GO" id="GO:0008818">
    <property type="term" value="F:cobalamin 5'-phosphate synthase activity"/>
    <property type="evidence" value="ECO:0007669"/>
    <property type="project" value="UniProtKB-UniRule"/>
</dbReference>
<evidence type="ECO:0000313" key="21">
    <source>
        <dbReference type="Proteomes" id="UP000253606"/>
    </source>
</evidence>
<evidence type="ECO:0000256" key="17">
    <source>
        <dbReference type="ARBA" id="ARBA00048623"/>
    </source>
</evidence>
<evidence type="ECO:0000256" key="6">
    <source>
        <dbReference type="ARBA" id="ARBA00015850"/>
    </source>
</evidence>
<comment type="function">
    <text evidence="14 19">Joins adenosylcobinamide-GDP and alpha-ribazole to generate adenosylcobalamin (Ado-cobalamin). Also synthesizes adenosylcobalamin 5'-phosphate from adenosylcobinamide-GDP and alpha-ribazole 5'-phosphate.</text>
</comment>
<evidence type="ECO:0000256" key="10">
    <source>
        <dbReference type="ARBA" id="ARBA00022692"/>
    </source>
</evidence>
<keyword evidence="9 19" id="KW-0808">Transferase</keyword>
<dbReference type="AlphaFoldDB" id="A0A2Z5G6W7"/>
<dbReference type="GO" id="GO:0009236">
    <property type="term" value="P:cobalamin biosynthetic process"/>
    <property type="evidence" value="ECO:0007669"/>
    <property type="project" value="UniProtKB-UniRule"/>
</dbReference>
<dbReference type="Proteomes" id="UP000253606">
    <property type="component" value="Chromosome"/>
</dbReference>
<keyword evidence="21" id="KW-1185">Reference proteome</keyword>
<reference evidence="20 21" key="1">
    <citation type="journal article" date="2018" name="Front. Microbiol.">
        <title>Hydrolytic Capabilities as a Key to Environmental Success: Chitinolytic and Cellulolytic Acidobacteria From Acidic Sub-arctic Soils and Boreal Peatlands.</title>
        <authorList>
            <person name="Belova S.E."/>
            <person name="Ravin N.V."/>
            <person name="Pankratov T.A."/>
            <person name="Rakitin A.L."/>
            <person name="Ivanova A.A."/>
            <person name="Beletsky A.V."/>
            <person name="Mardanov A.V."/>
            <person name="Sinninghe Damste J.S."/>
            <person name="Dedysh S.N."/>
        </authorList>
    </citation>
    <scope>NUCLEOTIDE SEQUENCE [LARGE SCALE GENOMIC DNA]</scope>
    <source>
        <strain evidence="20 21">SBC82</strain>
    </source>
</reference>
<gene>
    <name evidence="19" type="primary">cobS</name>
    <name evidence="20" type="ORF">ACPOL_5151</name>
</gene>
<dbReference type="GO" id="GO:0005886">
    <property type="term" value="C:plasma membrane"/>
    <property type="evidence" value="ECO:0007669"/>
    <property type="project" value="UniProtKB-SubCell"/>
</dbReference>
<dbReference type="RefSeq" id="WP_114209190.1">
    <property type="nucleotide sequence ID" value="NZ_CP030840.1"/>
</dbReference>
<evidence type="ECO:0000256" key="16">
    <source>
        <dbReference type="ARBA" id="ARBA00032853"/>
    </source>
</evidence>
<evidence type="ECO:0000256" key="11">
    <source>
        <dbReference type="ARBA" id="ARBA00022842"/>
    </source>
</evidence>
<accession>A0A2Z5G6W7</accession>
<dbReference type="InterPro" id="IPR003805">
    <property type="entry name" value="CobS"/>
</dbReference>
<evidence type="ECO:0000256" key="13">
    <source>
        <dbReference type="ARBA" id="ARBA00023136"/>
    </source>
</evidence>
<evidence type="ECO:0000256" key="2">
    <source>
        <dbReference type="ARBA" id="ARBA00004651"/>
    </source>
</evidence>
<evidence type="ECO:0000256" key="3">
    <source>
        <dbReference type="ARBA" id="ARBA00004663"/>
    </source>
</evidence>
<dbReference type="NCBIfam" id="TIGR00317">
    <property type="entry name" value="cobS"/>
    <property type="match status" value="1"/>
</dbReference>
<evidence type="ECO:0000256" key="9">
    <source>
        <dbReference type="ARBA" id="ARBA00022679"/>
    </source>
</evidence>
<dbReference type="UniPathway" id="UPA00148">
    <property type="reaction ID" value="UER00238"/>
</dbReference>
<evidence type="ECO:0000256" key="15">
    <source>
        <dbReference type="ARBA" id="ARBA00032605"/>
    </source>
</evidence>
<keyword evidence="10 19" id="KW-0812">Transmembrane</keyword>
<evidence type="ECO:0000256" key="7">
    <source>
        <dbReference type="ARBA" id="ARBA00022475"/>
    </source>
</evidence>
<dbReference type="HAMAP" id="MF_00719">
    <property type="entry name" value="CobS"/>
    <property type="match status" value="1"/>
</dbReference>
<dbReference type="EC" id="2.7.8.26" evidence="5 19"/>
<keyword evidence="12 19" id="KW-1133">Transmembrane helix</keyword>
<dbReference type="PANTHER" id="PTHR34148:SF1">
    <property type="entry name" value="ADENOSYLCOBINAMIDE-GDP RIBAZOLETRANSFERASE"/>
    <property type="match status" value="1"/>
</dbReference>
<dbReference type="OrthoDB" id="9794626at2"/>
<protein>
    <recommendedName>
        <fullName evidence="6 19">Adenosylcobinamide-GDP ribazoletransferase</fullName>
        <ecNumber evidence="5 19">2.7.8.26</ecNumber>
    </recommendedName>
    <alternativeName>
        <fullName evidence="16 19">Cobalamin synthase</fullName>
    </alternativeName>
    <alternativeName>
        <fullName evidence="15 19">Cobalamin-5'-phosphate synthase</fullName>
    </alternativeName>
</protein>
<evidence type="ECO:0000256" key="4">
    <source>
        <dbReference type="ARBA" id="ARBA00010561"/>
    </source>
</evidence>
<organism evidence="20 21">
    <name type="scientific">Acidisarcina polymorpha</name>
    <dbReference type="NCBI Taxonomy" id="2211140"/>
    <lineage>
        <taxon>Bacteria</taxon>
        <taxon>Pseudomonadati</taxon>
        <taxon>Acidobacteriota</taxon>
        <taxon>Terriglobia</taxon>
        <taxon>Terriglobales</taxon>
        <taxon>Acidobacteriaceae</taxon>
        <taxon>Acidisarcina</taxon>
    </lineage>
</organism>
<feature type="transmembrane region" description="Helical" evidence="19">
    <location>
        <begin position="68"/>
        <end position="85"/>
    </location>
</feature>
<name>A0A2Z5G6W7_9BACT</name>
<feature type="transmembrane region" description="Helical" evidence="19">
    <location>
        <begin position="115"/>
        <end position="136"/>
    </location>
</feature>
<comment type="similarity">
    <text evidence="4 19">Belongs to the CobS family.</text>
</comment>
<dbReference type="KEGG" id="abas:ACPOL_5151"/>
<dbReference type="EMBL" id="CP030840">
    <property type="protein sequence ID" value="AXC14405.1"/>
    <property type="molecule type" value="Genomic_DNA"/>
</dbReference>
<keyword evidence="11 19" id="KW-0460">Magnesium</keyword>
<keyword evidence="13 19" id="KW-0472">Membrane</keyword>
<evidence type="ECO:0000313" key="20">
    <source>
        <dbReference type="EMBL" id="AXC14405.1"/>
    </source>
</evidence>
<feature type="transmembrane region" description="Helical" evidence="19">
    <location>
        <begin position="211"/>
        <end position="228"/>
    </location>
</feature>
<comment type="pathway">
    <text evidence="3 19">Cofactor biosynthesis; adenosylcobalamin biosynthesis; adenosylcobalamin from cob(II)yrinate a,c-diamide: step 7/7.</text>
</comment>
<evidence type="ECO:0000256" key="14">
    <source>
        <dbReference type="ARBA" id="ARBA00025228"/>
    </source>
</evidence>
<evidence type="ECO:0000256" key="8">
    <source>
        <dbReference type="ARBA" id="ARBA00022573"/>
    </source>
</evidence>
<comment type="catalytic activity">
    <reaction evidence="18 19">
        <text>alpha-ribazole 5'-phosphate + adenosylcob(III)inamide-GDP = adenosylcob(III)alamin 5'-phosphate + GMP + H(+)</text>
        <dbReference type="Rhea" id="RHEA:23560"/>
        <dbReference type="ChEBI" id="CHEBI:15378"/>
        <dbReference type="ChEBI" id="CHEBI:57918"/>
        <dbReference type="ChEBI" id="CHEBI:58115"/>
        <dbReference type="ChEBI" id="CHEBI:60487"/>
        <dbReference type="ChEBI" id="CHEBI:60493"/>
        <dbReference type="EC" id="2.7.8.26"/>
    </reaction>
</comment>
<comment type="subcellular location">
    <subcellularLocation>
        <location evidence="2 19">Cell membrane</location>
        <topology evidence="2 19">Multi-pass membrane protein</topology>
    </subcellularLocation>
</comment>
<evidence type="ECO:0000256" key="1">
    <source>
        <dbReference type="ARBA" id="ARBA00001946"/>
    </source>
</evidence>
<comment type="cofactor">
    <cofactor evidence="1 19">
        <name>Mg(2+)</name>
        <dbReference type="ChEBI" id="CHEBI:18420"/>
    </cofactor>
</comment>
<evidence type="ECO:0000256" key="19">
    <source>
        <dbReference type="HAMAP-Rule" id="MF_00719"/>
    </source>
</evidence>
<keyword evidence="8 19" id="KW-0169">Cobalamin biosynthesis</keyword>
<evidence type="ECO:0000256" key="18">
    <source>
        <dbReference type="ARBA" id="ARBA00049504"/>
    </source>
</evidence>
<dbReference type="Pfam" id="PF02654">
    <property type="entry name" value="CobS"/>
    <property type="match status" value="1"/>
</dbReference>
<comment type="catalytic activity">
    <reaction evidence="17 19">
        <text>alpha-ribazole + adenosylcob(III)inamide-GDP = adenosylcob(III)alamin + GMP + H(+)</text>
        <dbReference type="Rhea" id="RHEA:16049"/>
        <dbReference type="ChEBI" id="CHEBI:10329"/>
        <dbReference type="ChEBI" id="CHEBI:15378"/>
        <dbReference type="ChEBI" id="CHEBI:18408"/>
        <dbReference type="ChEBI" id="CHEBI:58115"/>
        <dbReference type="ChEBI" id="CHEBI:60487"/>
        <dbReference type="EC" id="2.7.8.26"/>
    </reaction>
</comment>
<sequence length="259" mass="27351">MSGATYLKRSGLDFFVAVQFLTRIPVPKLAYDPGSLSRAVKFFPVVGLLIGGAAAVAHLLLAPHLPRLIVALLVISLLVLLTGCLHEDGLADSADAFGGGWKREQVLAILKDSRIGSYGAAALILSILARVLLLAALPLNQIAQYLIAAHVLCRWTTLPLSYYLAPARHPVEEPAASQGARIARLTTRGTLIAASILSFGIVLIALKRSSVAAIAATLLIALLSASYYKRRIGGVTGDCFGATNQLTEIAVYLTGVWVA</sequence>